<dbReference type="InterPro" id="IPR009027">
    <property type="entry name" value="Ribosomal_bL9/RNase_H1_N"/>
</dbReference>
<evidence type="ECO:0000256" key="4">
    <source>
        <dbReference type="ARBA" id="ARBA00005300"/>
    </source>
</evidence>
<dbReference type="Gene3D" id="3.40.970.10">
    <property type="entry name" value="Ribonuclease H1, N-terminal domain"/>
    <property type="match status" value="1"/>
</dbReference>
<comment type="function">
    <text evidence="3">Endonuclease that specifically degrades the RNA of RNA-DNA hybrids.</text>
</comment>
<dbReference type="InterPro" id="IPR011320">
    <property type="entry name" value="RNase_H1_N"/>
</dbReference>
<dbReference type="PANTHER" id="PTHR10642:SF26">
    <property type="entry name" value="RIBONUCLEASE H1"/>
    <property type="match status" value="1"/>
</dbReference>
<dbReference type="PROSITE" id="PS50879">
    <property type="entry name" value="RNASE_H_1"/>
    <property type="match status" value="1"/>
</dbReference>
<keyword evidence="11" id="KW-0378">Hydrolase</keyword>
<evidence type="ECO:0000256" key="8">
    <source>
        <dbReference type="ARBA" id="ARBA00022722"/>
    </source>
</evidence>
<name>A0A1Q9GIV4_9GAMM</name>
<dbReference type="FunFam" id="3.40.970.10:FF:000002">
    <property type="entry name" value="Ribonuclease H"/>
    <property type="match status" value="1"/>
</dbReference>
<dbReference type="STRING" id="1903952.BIT28_09185"/>
<dbReference type="InterPro" id="IPR036397">
    <property type="entry name" value="RNaseH_sf"/>
</dbReference>
<comment type="similarity">
    <text evidence="4">Belongs to the RNase H family.</text>
</comment>
<dbReference type="SUPFAM" id="SSF55658">
    <property type="entry name" value="L9 N-domain-like"/>
    <property type="match status" value="1"/>
</dbReference>
<comment type="catalytic activity">
    <reaction evidence="1">
        <text>Endonucleolytic cleavage to 5'-phosphomonoester.</text>
        <dbReference type="EC" id="3.1.26.4"/>
    </reaction>
</comment>
<evidence type="ECO:0000256" key="7">
    <source>
        <dbReference type="ARBA" id="ARBA00017721"/>
    </source>
</evidence>
<comment type="cofactor">
    <cofactor evidence="2">
        <name>Mg(2+)</name>
        <dbReference type="ChEBI" id="CHEBI:18420"/>
    </cofactor>
</comment>
<evidence type="ECO:0000256" key="11">
    <source>
        <dbReference type="ARBA" id="ARBA00022801"/>
    </source>
</evidence>
<evidence type="ECO:0000256" key="2">
    <source>
        <dbReference type="ARBA" id="ARBA00001946"/>
    </source>
</evidence>
<reference evidence="15 16" key="1">
    <citation type="submission" date="2016-09" db="EMBL/GenBank/DDBJ databases">
        <title>Photobacterium proteolyticum sp. nov. a protease producing bacterium isolated from ocean sediments of Laizhou Bay.</title>
        <authorList>
            <person name="Li Y."/>
        </authorList>
    </citation>
    <scope>NUCLEOTIDE SEQUENCE [LARGE SCALE GENOMIC DNA]</scope>
    <source>
        <strain evidence="15 16">13-12</strain>
    </source>
</reference>
<dbReference type="Gene3D" id="3.30.420.10">
    <property type="entry name" value="Ribonuclease H-like superfamily/Ribonuclease H"/>
    <property type="match status" value="1"/>
</dbReference>
<dbReference type="InterPro" id="IPR017067">
    <property type="entry name" value="RNase_H1_euk"/>
</dbReference>
<dbReference type="InterPro" id="IPR037056">
    <property type="entry name" value="RNase_H1_N_sf"/>
</dbReference>
<evidence type="ECO:0000313" key="16">
    <source>
        <dbReference type="Proteomes" id="UP000186905"/>
    </source>
</evidence>
<evidence type="ECO:0000256" key="10">
    <source>
        <dbReference type="ARBA" id="ARBA00022759"/>
    </source>
</evidence>
<dbReference type="EMBL" id="MJIL01000084">
    <property type="protein sequence ID" value="OLQ74340.1"/>
    <property type="molecule type" value="Genomic_DNA"/>
</dbReference>
<dbReference type="SUPFAM" id="SSF53098">
    <property type="entry name" value="Ribonuclease H-like"/>
    <property type="match status" value="1"/>
</dbReference>
<dbReference type="EC" id="3.1.26.4" evidence="6"/>
<evidence type="ECO:0000256" key="6">
    <source>
        <dbReference type="ARBA" id="ARBA00012180"/>
    </source>
</evidence>
<feature type="region of interest" description="Disordered" evidence="13">
    <location>
        <begin position="49"/>
        <end position="82"/>
    </location>
</feature>
<evidence type="ECO:0000313" key="15">
    <source>
        <dbReference type="EMBL" id="OLQ74340.1"/>
    </source>
</evidence>
<dbReference type="InterPro" id="IPR002156">
    <property type="entry name" value="RNaseH_domain"/>
</dbReference>
<protein>
    <recommendedName>
        <fullName evidence="7">Ribonuclease H</fullName>
        <ecNumber evidence="6">3.1.26.4</ecNumber>
    </recommendedName>
</protein>
<sequence length="259" mass="28967">MAQKFYVVWVGRETGVFTSWDYTKKLVDKYPQARYKSFKTREEAESAFRSGVASHKSKRSPGTNKKAIKEPTKKQATSTPVKPEMSDFDINIYSDGACDPNPGEAGSGVAVYSDNRLIELWYGLYNPNGTNNSAELNALYQALLIAKENVAKGKSVQVLSDSVYSINCISVWAHSWKKKGWQRKEPGDIKNLEIIQASHELYLALKDVITLSHVKGHAGIEGNELADRMSVLAVDRRDTDFCRYREPLDIEAILALRAG</sequence>
<evidence type="ECO:0000259" key="14">
    <source>
        <dbReference type="PROSITE" id="PS50879"/>
    </source>
</evidence>
<proteinExistence type="inferred from homology"/>
<dbReference type="GO" id="GO:0004523">
    <property type="term" value="F:RNA-DNA hybrid ribonuclease activity"/>
    <property type="evidence" value="ECO:0007669"/>
    <property type="project" value="UniProtKB-EC"/>
</dbReference>
<evidence type="ECO:0000256" key="13">
    <source>
        <dbReference type="SAM" id="MobiDB-lite"/>
    </source>
</evidence>
<dbReference type="OrthoDB" id="7845843at2"/>
<dbReference type="GO" id="GO:0043137">
    <property type="term" value="P:DNA replication, removal of RNA primer"/>
    <property type="evidence" value="ECO:0007669"/>
    <property type="project" value="TreeGrafter"/>
</dbReference>
<keyword evidence="9" id="KW-0479">Metal-binding</keyword>
<accession>A0A1Q9GIV4</accession>
<evidence type="ECO:0000256" key="5">
    <source>
        <dbReference type="ARBA" id="ARBA00011245"/>
    </source>
</evidence>
<evidence type="ECO:0000256" key="3">
    <source>
        <dbReference type="ARBA" id="ARBA00004065"/>
    </source>
</evidence>
<keyword evidence="10" id="KW-0255">Endonuclease</keyword>
<dbReference type="PIRSF" id="PIRSF036852">
    <property type="entry name" value="Ribonuclease_H1_euk"/>
    <property type="match status" value="1"/>
</dbReference>
<evidence type="ECO:0000256" key="9">
    <source>
        <dbReference type="ARBA" id="ARBA00022723"/>
    </source>
</evidence>
<evidence type="ECO:0000256" key="1">
    <source>
        <dbReference type="ARBA" id="ARBA00000077"/>
    </source>
</evidence>
<dbReference type="GO" id="GO:0000287">
    <property type="term" value="F:magnesium ion binding"/>
    <property type="evidence" value="ECO:0007669"/>
    <property type="project" value="InterPro"/>
</dbReference>
<dbReference type="InterPro" id="IPR012337">
    <property type="entry name" value="RNaseH-like_sf"/>
</dbReference>
<dbReference type="Proteomes" id="UP000186905">
    <property type="component" value="Unassembled WGS sequence"/>
</dbReference>
<evidence type="ECO:0000256" key="12">
    <source>
        <dbReference type="ARBA" id="ARBA00022842"/>
    </source>
</evidence>
<dbReference type="Pfam" id="PF00075">
    <property type="entry name" value="RNase_H"/>
    <property type="match status" value="1"/>
</dbReference>
<dbReference type="AlphaFoldDB" id="A0A1Q9GIV4"/>
<dbReference type="InterPro" id="IPR050092">
    <property type="entry name" value="RNase_H"/>
</dbReference>
<gene>
    <name evidence="15" type="ORF">BIT28_09185</name>
</gene>
<organism evidence="15 16">
    <name type="scientific">Photobacterium proteolyticum</name>
    <dbReference type="NCBI Taxonomy" id="1903952"/>
    <lineage>
        <taxon>Bacteria</taxon>
        <taxon>Pseudomonadati</taxon>
        <taxon>Pseudomonadota</taxon>
        <taxon>Gammaproteobacteria</taxon>
        <taxon>Vibrionales</taxon>
        <taxon>Vibrionaceae</taxon>
        <taxon>Photobacterium</taxon>
    </lineage>
</organism>
<keyword evidence="12" id="KW-0460">Magnesium</keyword>
<dbReference type="InterPro" id="IPR022892">
    <property type="entry name" value="RNaseHI"/>
</dbReference>
<dbReference type="PANTHER" id="PTHR10642">
    <property type="entry name" value="RIBONUCLEASE H1"/>
    <property type="match status" value="1"/>
</dbReference>
<keyword evidence="16" id="KW-1185">Reference proteome</keyword>
<dbReference type="GO" id="GO:0003676">
    <property type="term" value="F:nucleic acid binding"/>
    <property type="evidence" value="ECO:0007669"/>
    <property type="project" value="InterPro"/>
</dbReference>
<dbReference type="Pfam" id="PF01693">
    <property type="entry name" value="Cauli_VI"/>
    <property type="match status" value="1"/>
</dbReference>
<comment type="caution">
    <text evidence="15">The sequence shown here is derived from an EMBL/GenBank/DDBJ whole genome shotgun (WGS) entry which is preliminary data.</text>
</comment>
<dbReference type="RefSeq" id="WP_075765835.1">
    <property type="nucleotide sequence ID" value="NZ_MJIL01000084.1"/>
</dbReference>
<dbReference type="CDD" id="cd09278">
    <property type="entry name" value="RNase_HI_prokaryote_like"/>
    <property type="match status" value="1"/>
</dbReference>
<comment type="subunit">
    <text evidence="5">Monomer.</text>
</comment>
<feature type="domain" description="RNase H type-1" evidence="14">
    <location>
        <begin position="86"/>
        <end position="235"/>
    </location>
</feature>
<keyword evidence="8" id="KW-0540">Nuclease</keyword>